<evidence type="ECO:0000256" key="5">
    <source>
        <dbReference type="ARBA" id="ARBA00023033"/>
    </source>
</evidence>
<evidence type="ECO:0000256" key="3">
    <source>
        <dbReference type="ARBA" id="ARBA00022827"/>
    </source>
</evidence>
<sequence>MSFSDTGALLDVDFLVVGGGLAGLTVAFVLAKAGHRVRVIEKRGLGVPAGGVRVPPNVSKLLAQWVPREELLRIGTPCAGTPLRHLEDGESVGYLHWKADVMKELGGDFLLMHHEDLHRLLYKLATKAGVRVDLNTEVISVHQGSGGVPNPSVSLSTGEVITADFLIGADGPRSVVRRVVLGREDIVEPSCLTVYTTTIPGEKMREDPEMRRWLESDDWPIWMGTHRSICGHSVRGHKDFGIHIYSWTGDINPPAGEETWEDLVPADSLDFSMHTPIVQKLLSLAPHLIRTRLMRRHEVEDDSSDSEGSVSISSLHSVSLKRPEGIERWSDGTSRIVLIGESAHPWQPGGTHPVSIALEDAVLFGTLFARLTSWAQVPSFLSAYQELREERCAIVKTSDLKNARMMAMPPGPGRDARDADMGKNNADEWDEGTTKENFEEMAWVFGYVASDEADEWWVNWGRYAQDARDGEEMKHMSLGFQMMSMMSEVTRESYEDRSEL</sequence>
<keyword evidence="7" id="KW-1133">Transmembrane helix</keyword>
<keyword evidence="3" id="KW-0274">FAD</keyword>
<gene>
    <name evidence="9" type="ORF">DAEQUDRAFT_724972</name>
</gene>
<organism evidence="9 10">
    <name type="scientific">Daedalea quercina L-15889</name>
    <dbReference type="NCBI Taxonomy" id="1314783"/>
    <lineage>
        <taxon>Eukaryota</taxon>
        <taxon>Fungi</taxon>
        <taxon>Dikarya</taxon>
        <taxon>Basidiomycota</taxon>
        <taxon>Agaricomycotina</taxon>
        <taxon>Agaricomycetes</taxon>
        <taxon>Polyporales</taxon>
        <taxon>Fomitopsis</taxon>
    </lineage>
</organism>
<keyword evidence="5" id="KW-0503">Monooxygenase</keyword>
<evidence type="ECO:0000256" key="4">
    <source>
        <dbReference type="ARBA" id="ARBA00023002"/>
    </source>
</evidence>
<dbReference type="PANTHER" id="PTHR13789">
    <property type="entry name" value="MONOOXYGENASE"/>
    <property type="match status" value="1"/>
</dbReference>
<dbReference type="GO" id="GO:0004497">
    <property type="term" value="F:monooxygenase activity"/>
    <property type="evidence" value="ECO:0007669"/>
    <property type="project" value="UniProtKB-KW"/>
</dbReference>
<dbReference type="STRING" id="1314783.A0A165RJB1"/>
<evidence type="ECO:0000313" key="9">
    <source>
        <dbReference type="EMBL" id="KZT70824.1"/>
    </source>
</evidence>
<evidence type="ECO:0000313" key="10">
    <source>
        <dbReference type="Proteomes" id="UP000076727"/>
    </source>
</evidence>
<dbReference type="PANTHER" id="PTHR13789:SF147">
    <property type="entry name" value="PUTATIVE (AFU_ORTHOLOGUE AFUA_2G01950)-RELATED"/>
    <property type="match status" value="1"/>
</dbReference>
<feature type="domain" description="FAD-binding" evidence="8">
    <location>
        <begin position="12"/>
        <end position="391"/>
    </location>
</feature>
<keyword evidence="7" id="KW-0812">Transmembrane</keyword>
<evidence type="ECO:0000256" key="1">
    <source>
        <dbReference type="ARBA" id="ARBA00007992"/>
    </source>
</evidence>
<dbReference type="InterPro" id="IPR002938">
    <property type="entry name" value="FAD-bd"/>
</dbReference>
<evidence type="ECO:0000256" key="6">
    <source>
        <dbReference type="SAM" id="MobiDB-lite"/>
    </source>
</evidence>
<dbReference type="Pfam" id="PF01494">
    <property type="entry name" value="FAD_binding_3"/>
    <property type="match status" value="1"/>
</dbReference>
<dbReference type="SUPFAM" id="SSF51905">
    <property type="entry name" value="FAD/NAD(P)-binding domain"/>
    <property type="match status" value="1"/>
</dbReference>
<dbReference type="PRINTS" id="PR00420">
    <property type="entry name" value="RNGMNOXGNASE"/>
</dbReference>
<proteinExistence type="inferred from homology"/>
<feature type="region of interest" description="Disordered" evidence="6">
    <location>
        <begin position="410"/>
        <end position="430"/>
    </location>
</feature>
<dbReference type="Proteomes" id="UP000076727">
    <property type="component" value="Unassembled WGS sequence"/>
</dbReference>
<dbReference type="AlphaFoldDB" id="A0A165RJB1"/>
<keyword evidence="10" id="KW-1185">Reference proteome</keyword>
<keyword evidence="4" id="KW-0560">Oxidoreductase</keyword>
<keyword evidence="2" id="KW-0285">Flavoprotein</keyword>
<evidence type="ECO:0000259" key="8">
    <source>
        <dbReference type="Pfam" id="PF01494"/>
    </source>
</evidence>
<dbReference type="GO" id="GO:0071949">
    <property type="term" value="F:FAD binding"/>
    <property type="evidence" value="ECO:0007669"/>
    <property type="project" value="InterPro"/>
</dbReference>
<protein>
    <submittedName>
        <fullName evidence="9">FAD/NAD(P)-binding domain-containing protein</fullName>
    </submittedName>
</protein>
<evidence type="ECO:0000256" key="7">
    <source>
        <dbReference type="SAM" id="Phobius"/>
    </source>
</evidence>
<dbReference type="InterPro" id="IPR036188">
    <property type="entry name" value="FAD/NAD-bd_sf"/>
</dbReference>
<dbReference type="EMBL" id="KV429049">
    <property type="protein sequence ID" value="KZT70824.1"/>
    <property type="molecule type" value="Genomic_DNA"/>
</dbReference>
<evidence type="ECO:0000256" key="2">
    <source>
        <dbReference type="ARBA" id="ARBA00022630"/>
    </source>
</evidence>
<name>A0A165RJB1_9APHY</name>
<dbReference type="InterPro" id="IPR050493">
    <property type="entry name" value="FAD-dep_Monooxygenase_BioMet"/>
</dbReference>
<comment type="similarity">
    <text evidence="1">Belongs to the paxM FAD-dependent monooxygenase family.</text>
</comment>
<dbReference type="OrthoDB" id="5428495at2759"/>
<dbReference type="Gene3D" id="3.50.50.60">
    <property type="entry name" value="FAD/NAD(P)-binding domain"/>
    <property type="match status" value="2"/>
</dbReference>
<reference evidence="9 10" key="1">
    <citation type="journal article" date="2016" name="Mol. Biol. Evol.">
        <title>Comparative Genomics of Early-Diverging Mushroom-Forming Fungi Provides Insights into the Origins of Lignocellulose Decay Capabilities.</title>
        <authorList>
            <person name="Nagy L.G."/>
            <person name="Riley R."/>
            <person name="Tritt A."/>
            <person name="Adam C."/>
            <person name="Daum C."/>
            <person name="Floudas D."/>
            <person name="Sun H."/>
            <person name="Yadav J.S."/>
            <person name="Pangilinan J."/>
            <person name="Larsson K.H."/>
            <person name="Matsuura K."/>
            <person name="Barry K."/>
            <person name="Labutti K."/>
            <person name="Kuo R."/>
            <person name="Ohm R.A."/>
            <person name="Bhattacharya S.S."/>
            <person name="Shirouzu T."/>
            <person name="Yoshinaga Y."/>
            <person name="Martin F.M."/>
            <person name="Grigoriev I.V."/>
            <person name="Hibbett D.S."/>
        </authorList>
    </citation>
    <scope>NUCLEOTIDE SEQUENCE [LARGE SCALE GENOMIC DNA]</scope>
    <source>
        <strain evidence="9 10">L-15889</strain>
    </source>
</reference>
<feature type="transmembrane region" description="Helical" evidence="7">
    <location>
        <begin position="12"/>
        <end position="33"/>
    </location>
</feature>
<accession>A0A165RJB1</accession>
<keyword evidence="7" id="KW-0472">Membrane</keyword>